<dbReference type="RefSeq" id="XP_014476253.1">
    <property type="nucleotide sequence ID" value="XM_014620767.1"/>
</dbReference>
<evidence type="ECO:0000313" key="5">
    <source>
        <dbReference type="RefSeq" id="XP_014476253.1"/>
    </source>
</evidence>
<dbReference type="PANTHER" id="PTHR10858">
    <property type="entry name" value="DEOXYRIBONUCLEASE II"/>
    <property type="match status" value="1"/>
</dbReference>
<dbReference type="KEGG" id="dqu:106745292"/>
<gene>
    <name evidence="5" type="primary">LOC106745292</name>
</gene>
<organism evidence="4 5">
    <name type="scientific">Dinoponera quadriceps</name>
    <name type="common">South American ant</name>
    <dbReference type="NCBI Taxonomy" id="609295"/>
    <lineage>
        <taxon>Eukaryota</taxon>
        <taxon>Metazoa</taxon>
        <taxon>Ecdysozoa</taxon>
        <taxon>Arthropoda</taxon>
        <taxon>Hexapoda</taxon>
        <taxon>Insecta</taxon>
        <taxon>Pterygota</taxon>
        <taxon>Neoptera</taxon>
        <taxon>Endopterygota</taxon>
        <taxon>Hymenoptera</taxon>
        <taxon>Apocrita</taxon>
        <taxon>Aculeata</taxon>
        <taxon>Formicoidea</taxon>
        <taxon>Formicidae</taxon>
        <taxon>Ponerinae</taxon>
        <taxon>Ponerini</taxon>
        <taxon>Dinoponera</taxon>
    </lineage>
</organism>
<accession>A0A6P3XDI4</accession>
<dbReference type="AlphaFoldDB" id="A0A6P3XDI4"/>
<keyword evidence="4" id="KW-1185">Reference proteome</keyword>
<dbReference type="CTD" id="48228"/>
<keyword evidence="3" id="KW-0472">Membrane</keyword>
<dbReference type="GO" id="GO:0004531">
    <property type="term" value="F:deoxyribonuclease II activity"/>
    <property type="evidence" value="ECO:0007669"/>
    <property type="project" value="InterPro"/>
</dbReference>
<feature type="transmembrane region" description="Helical" evidence="3">
    <location>
        <begin position="20"/>
        <end position="39"/>
    </location>
</feature>
<dbReference type="Pfam" id="PF03265">
    <property type="entry name" value="DNase_II"/>
    <property type="match status" value="1"/>
</dbReference>
<dbReference type="Proteomes" id="UP000515204">
    <property type="component" value="Unplaced"/>
</dbReference>
<comment type="similarity">
    <text evidence="1">Belongs to the DNase II family.</text>
</comment>
<evidence type="ECO:0000313" key="4">
    <source>
        <dbReference type="Proteomes" id="UP000515204"/>
    </source>
</evidence>
<sequence length="394" mass="44875">MLLITTNFSQFQTDQHLTTMFLLLYILLFGYNAANAVALQCKDEKNQPVDWYVLYKLPKMPESSNPVIRYGLSYLYMTSNTVDKGWQLSLKKISAKNSIPGNTLAPLYNESKAANIFWTLYNDHPPDRPINTKYGHAKGVIVANKRLGFWLIHSVPNYPPTPNCGENTIKEKVDEDSASTPGNRSEYDYPSSGKNYGQSFLCISMDSDQFDLIGEQLIYNQVTVFKKNIPDEYDRLFPTLADAARQKRIKHPPFANQVLLRSSGSVQFWSFAKSDKWQKELYDDFVAPTLNSDLFTETWLNGRGRLPSDCAGTKVYNILSISLSEFHIGFKSSHDHSKWAVAVENKTNQTWTCIGDINRADTQYIRGGGTVCFNVWNVWENYRSVVNDTEPCPK</sequence>
<dbReference type="CDD" id="cd09120">
    <property type="entry name" value="PLDc_DNaseII_1"/>
    <property type="match status" value="1"/>
</dbReference>
<proteinExistence type="inferred from homology"/>
<keyword evidence="3" id="KW-1133">Transmembrane helix</keyword>
<dbReference type="GO" id="GO:0006309">
    <property type="term" value="P:apoptotic DNA fragmentation"/>
    <property type="evidence" value="ECO:0007669"/>
    <property type="project" value="TreeGrafter"/>
</dbReference>
<keyword evidence="2" id="KW-0378">Hydrolase</keyword>
<evidence type="ECO:0000256" key="2">
    <source>
        <dbReference type="ARBA" id="ARBA00022801"/>
    </source>
</evidence>
<name>A0A6P3XDI4_DINQU</name>
<dbReference type="PANTHER" id="PTHR10858:SF23">
    <property type="entry name" value="DEOXYRIBONUCLEASE II"/>
    <property type="match status" value="1"/>
</dbReference>
<dbReference type="CDD" id="cd09121">
    <property type="entry name" value="PLDc_DNaseII_2"/>
    <property type="match status" value="1"/>
</dbReference>
<dbReference type="InterPro" id="IPR004947">
    <property type="entry name" value="DNase_II"/>
</dbReference>
<protein>
    <submittedName>
        <fullName evidence="5">Plancitoxin-1 isoform X1</fullName>
    </submittedName>
</protein>
<reference evidence="5" key="1">
    <citation type="submission" date="2025-08" db="UniProtKB">
        <authorList>
            <consortium name="RefSeq"/>
        </authorList>
    </citation>
    <scope>IDENTIFICATION</scope>
</reference>
<evidence type="ECO:0000256" key="3">
    <source>
        <dbReference type="SAM" id="Phobius"/>
    </source>
</evidence>
<keyword evidence="3" id="KW-0812">Transmembrane</keyword>
<dbReference type="OrthoDB" id="10261598at2759"/>
<evidence type="ECO:0000256" key="1">
    <source>
        <dbReference type="ARBA" id="ARBA00007527"/>
    </source>
</evidence>
<dbReference type="GeneID" id="106745292"/>